<protein>
    <submittedName>
        <fullName evidence="1">Carbohydrate ABC transporter substrate-binding protein (CUT1 family)</fullName>
    </submittedName>
</protein>
<dbReference type="InterPro" id="IPR050490">
    <property type="entry name" value="Bact_solute-bd_prot1"/>
</dbReference>
<organism evidence="1 2">
    <name type="scientific">Hydrogenispora ethanolica</name>
    <dbReference type="NCBI Taxonomy" id="1082276"/>
    <lineage>
        <taxon>Bacteria</taxon>
        <taxon>Bacillati</taxon>
        <taxon>Bacillota</taxon>
        <taxon>Hydrogenispora</taxon>
    </lineage>
</organism>
<dbReference type="AlphaFoldDB" id="A0A4R1SBS3"/>
<dbReference type="PANTHER" id="PTHR43649">
    <property type="entry name" value="ARABINOSE-BINDING PROTEIN-RELATED"/>
    <property type="match status" value="1"/>
</dbReference>
<dbReference type="EMBL" id="SLUN01000001">
    <property type="protein sequence ID" value="TCL77006.1"/>
    <property type="molecule type" value="Genomic_DNA"/>
</dbReference>
<evidence type="ECO:0000313" key="2">
    <source>
        <dbReference type="Proteomes" id="UP000295008"/>
    </source>
</evidence>
<proteinExistence type="predicted"/>
<dbReference type="SUPFAM" id="SSF53850">
    <property type="entry name" value="Periplasmic binding protein-like II"/>
    <property type="match status" value="1"/>
</dbReference>
<keyword evidence="2" id="KW-1185">Reference proteome</keyword>
<dbReference type="InterPro" id="IPR006059">
    <property type="entry name" value="SBP"/>
</dbReference>
<sequence length="426" mass="47835">MIIQRSKAGTIGRLILTVLFGLLLMIVPATAKPAGIRISIWTINQPGMDAVGNWVQKKIGQFEKANPGIFIDHSFWENQSYKIKLKVAMFSGKGPDILYNWGGESQLVYSREGLLYDLTGDLGKHRWGLSPGMFATHSYRGRIYGIPIFPTVDVVWYNKELFVKHGWKTPQTWPEFLALCDRIKAAGYIPVAMGGQEAWTILHPYMDIVDRIAGSGLYPAAKARQVSFTHPDFVAAFRILQGLAQRDYLPAEVLSLNYTEATQLMMQDKAVMMFMGDWQYSRLTNQMHRDFDKWDFFPFPVFPGGKGLPRNIIGAVDGFSVKNSKHAKAAVKFLKFLASRDSLIESYQKSGFLVALATPYLDKNARPQLKRIAALLAQATSLTQWWDQDLPEAVTQVLLQSAQDLIAGRCSPEEAAAMIEAAYRKN</sequence>
<dbReference type="Gene3D" id="3.40.190.10">
    <property type="entry name" value="Periplasmic binding protein-like II"/>
    <property type="match status" value="2"/>
</dbReference>
<dbReference type="RefSeq" id="WP_165907709.1">
    <property type="nucleotide sequence ID" value="NZ_SLUN01000001.1"/>
</dbReference>
<dbReference type="Pfam" id="PF01547">
    <property type="entry name" value="SBP_bac_1"/>
    <property type="match status" value="1"/>
</dbReference>
<evidence type="ECO:0000313" key="1">
    <source>
        <dbReference type="EMBL" id="TCL77006.1"/>
    </source>
</evidence>
<accession>A0A4R1SBS3</accession>
<comment type="caution">
    <text evidence="1">The sequence shown here is derived from an EMBL/GenBank/DDBJ whole genome shotgun (WGS) entry which is preliminary data.</text>
</comment>
<dbReference type="Proteomes" id="UP000295008">
    <property type="component" value="Unassembled WGS sequence"/>
</dbReference>
<name>A0A4R1SBS3_HYDET</name>
<gene>
    <name evidence="1" type="ORF">EDC14_1001291</name>
</gene>
<reference evidence="1 2" key="1">
    <citation type="submission" date="2019-03" db="EMBL/GenBank/DDBJ databases">
        <title>Genomic Encyclopedia of Type Strains, Phase IV (KMG-IV): sequencing the most valuable type-strain genomes for metagenomic binning, comparative biology and taxonomic classification.</title>
        <authorList>
            <person name="Goeker M."/>
        </authorList>
    </citation>
    <scope>NUCLEOTIDE SEQUENCE [LARGE SCALE GENOMIC DNA]</scope>
    <source>
        <strain evidence="1 2">LX-B</strain>
    </source>
</reference>